<dbReference type="Proteomes" id="UP001634394">
    <property type="component" value="Unassembled WGS sequence"/>
</dbReference>
<feature type="domain" description="Aminotransferase class I/classII large" evidence="1">
    <location>
        <begin position="52"/>
        <end position="405"/>
    </location>
</feature>
<dbReference type="CDD" id="cd00609">
    <property type="entry name" value="AAT_like"/>
    <property type="match status" value="1"/>
</dbReference>
<dbReference type="AlphaFoldDB" id="A0ABD3T6E5"/>
<dbReference type="Gene3D" id="3.90.1150.10">
    <property type="entry name" value="Aspartate Aminotransferase, domain 1"/>
    <property type="match status" value="1"/>
</dbReference>
<dbReference type="InterPro" id="IPR015421">
    <property type="entry name" value="PyrdxlP-dep_Trfase_major"/>
</dbReference>
<dbReference type="InterPro" id="IPR015424">
    <property type="entry name" value="PyrdxlP-dep_Trfase"/>
</dbReference>
<evidence type="ECO:0000313" key="2">
    <source>
        <dbReference type="EMBL" id="KAL3832479.1"/>
    </source>
</evidence>
<protein>
    <recommendedName>
        <fullName evidence="1">Aminotransferase class I/classII large domain-containing protein</fullName>
    </recommendedName>
</protein>
<dbReference type="Pfam" id="PF00155">
    <property type="entry name" value="Aminotran_1_2"/>
    <property type="match status" value="1"/>
</dbReference>
<accession>A0ABD3T6E5</accession>
<dbReference type="EMBL" id="JBJQND010000019">
    <property type="protein sequence ID" value="KAL3832479.1"/>
    <property type="molecule type" value="Genomic_DNA"/>
</dbReference>
<dbReference type="SUPFAM" id="SSF53383">
    <property type="entry name" value="PLP-dependent transferases"/>
    <property type="match status" value="1"/>
</dbReference>
<dbReference type="InterPro" id="IPR004839">
    <property type="entry name" value="Aminotransferase_I/II_large"/>
</dbReference>
<proteinExistence type="predicted"/>
<dbReference type="Gene3D" id="3.40.640.10">
    <property type="entry name" value="Type I PLP-dependent aspartate aminotransferase-like (Major domain)"/>
    <property type="match status" value="1"/>
</dbReference>
<comment type="caution">
    <text evidence="2">The sequence shown here is derived from an EMBL/GenBank/DDBJ whole genome shotgun (WGS) entry which is preliminary data.</text>
</comment>
<gene>
    <name evidence="2" type="ORF">ACJMK2_024119</name>
</gene>
<evidence type="ECO:0000313" key="3">
    <source>
        <dbReference type="Proteomes" id="UP001634394"/>
    </source>
</evidence>
<dbReference type="InterPro" id="IPR015422">
    <property type="entry name" value="PyrdxlP-dep_Trfase_small"/>
</dbReference>
<keyword evidence="3" id="KW-1185">Reference proteome</keyword>
<reference evidence="2 3" key="1">
    <citation type="submission" date="2024-11" db="EMBL/GenBank/DDBJ databases">
        <title>Chromosome-level genome assembly of the freshwater bivalve Anodonta woodiana.</title>
        <authorList>
            <person name="Chen X."/>
        </authorList>
    </citation>
    <scope>NUCLEOTIDE SEQUENCE [LARGE SCALE GENOMIC DNA]</scope>
    <source>
        <strain evidence="2">MN2024</strain>
        <tissue evidence="2">Gills</tissue>
    </source>
</reference>
<name>A0ABD3T6E5_SINWO</name>
<evidence type="ECO:0000259" key="1">
    <source>
        <dbReference type="Pfam" id="PF00155"/>
    </source>
</evidence>
<dbReference type="PANTHER" id="PTHR42858:SF1">
    <property type="entry name" value="LD15494P"/>
    <property type="match status" value="1"/>
</dbReference>
<organism evidence="2 3">
    <name type="scientific">Sinanodonta woodiana</name>
    <name type="common">Chinese pond mussel</name>
    <name type="synonym">Anodonta woodiana</name>
    <dbReference type="NCBI Taxonomy" id="1069815"/>
    <lineage>
        <taxon>Eukaryota</taxon>
        <taxon>Metazoa</taxon>
        <taxon>Spiralia</taxon>
        <taxon>Lophotrochozoa</taxon>
        <taxon>Mollusca</taxon>
        <taxon>Bivalvia</taxon>
        <taxon>Autobranchia</taxon>
        <taxon>Heteroconchia</taxon>
        <taxon>Palaeoheterodonta</taxon>
        <taxon>Unionida</taxon>
        <taxon>Unionoidea</taxon>
        <taxon>Unionidae</taxon>
        <taxon>Unioninae</taxon>
        <taxon>Sinanodonta</taxon>
    </lineage>
</organism>
<sequence length="416" mass="46832">MSKKRDLFEDLGLSDGVDSGAVPLAMGAPGPKILATCSPLMITATQHCLGNKEEERYTFQYGPLKGDPGYREELAKFLSQEYGDHVDSHNLMVTAGATQGLHLVATVMFDRTTPVFVEDPTYFIAIKILRDDFKMNIIPVPTDSEGIDVEEFEKLIQKHKPKDLDLTQYKCPFWSFVYLTPTFNNPRGCSLSAAHSEKLIQVARQHDILLFADDVYNLLNYTDKNRPPSRLLSYDKSTDPDYAGGNVLSNGTFSKIFAPGIRLGWIEAPEKILRHLEKCSTTWSGGAFNHYMSKLMATALREGLLMKHLIFLRQEYGERMNLMDKALRENLPPGVKFENPKGGFFLWLELPDGCDSEKVLRHAVEKYKVNFVNGNSTSPTGSFHNFARLSISYCDKEDLVTGVERFCAAVKDFLPM</sequence>
<dbReference type="PANTHER" id="PTHR42858">
    <property type="entry name" value="AMINOTRANSFERASE"/>
    <property type="match status" value="1"/>
</dbReference>